<accession>A0ABS4JQE6</accession>
<name>A0ABS4JQE6_9FIRM</name>
<comment type="caution">
    <text evidence="4">The sequence shown here is derived from an EMBL/GenBank/DDBJ whole genome shotgun (WGS) entry which is preliminary data.</text>
</comment>
<evidence type="ECO:0000313" key="4">
    <source>
        <dbReference type="EMBL" id="MBP2017175.1"/>
    </source>
</evidence>
<dbReference type="CDD" id="cd06850">
    <property type="entry name" value="biotinyl_domain"/>
    <property type="match status" value="1"/>
</dbReference>
<dbReference type="Gene3D" id="2.40.50.100">
    <property type="match status" value="1"/>
</dbReference>
<keyword evidence="1" id="KW-0092">Biotin</keyword>
<dbReference type="RefSeq" id="WP_209465325.1">
    <property type="nucleotide sequence ID" value="NZ_JAGGLG010000003.1"/>
</dbReference>
<dbReference type="SUPFAM" id="SSF51230">
    <property type="entry name" value="Single hybrid motif"/>
    <property type="match status" value="1"/>
</dbReference>
<dbReference type="Pfam" id="PF00364">
    <property type="entry name" value="Biotin_lipoyl"/>
    <property type="match status" value="1"/>
</dbReference>
<dbReference type="EMBL" id="JAGGLG010000003">
    <property type="protein sequence ID" value="MBP2017175.1"/>
    <property type="molecule type" value="Genomic_DNA"/>
</dbReference>
<feature type="domain" description="Lipoyl-binding" evidence="3">
    <location>
        <begin position="82"/>
        <end position="157"/>
    </location>
</feature>
<organism evidence="4 5">
    <name type="scientific">Symbiobacterium terraclitae</name>
    <dbReference type="NCBI Taxonomy" id="557451"/>
    <lineage>
        <taxon>Bacteria</taxon>
        <taxon>Bacillati</taxon>
        <taxon>Bacillota</taxon>
        <taxon>Clostridia</taxon>
        <taxon>Eubacteriales</taxon>
        <taxon>Symbiobacteriaceae</taxon>
        <taxon>Symbiobacterium</taxon>
    </lineage>
</organism>
<evidence type="ECO:0000256" key="1">
    <source>
        <dbReference type="ARBA" id="ARBA00023267"/>
    </source>
</evidence>
<protein>
    <submittedName>
        <fullName evidence="4">Biotin carboxyl carrier protein</fullName>
    </submittedName>
</protein>
<reference evidence="4 5" key="1">
    <citation type="submission" date="2021-03" db="EMBL/GenBank/DDBJ databases">
        <title>Genomic Encyclopedia of Type Strains, Phase IV (KMG-IV): sequencing the most valuable type-strain genomes for metagenomic binning, comparative biology and taxonomic classification.</title>
        <authorList>
            <person name="Goeker M."/>
        </authorList>
    </citation>
    <scope>NUCLEOTIDE SEQUENCE [LARGE SCALE GENOMIC DNA]</scope>
    <source>
        <strain evidence="4 5">DSM 27138</strain>
    </source>
</reference>
<sequence>MTRRFRVTIGGVTYNVDVEELGPVAPVAPAAPAAAAPMSAAPTVPAPAPAPAPTSAPAPAAPAAAAPVAPAAPAPAPAPAAAAPSGDGQPVCAPLPGMIVDVRVTVGQKVNSGDVVAVLEAMKMENDITTPYAGTVKQVLVSKGASVSMNDPLVVIG</sequence>
<feature type="region of interest" description="Disordered" evidence="2">
    <location>
        <begin position="40"/>
        <end position="87"/>
    </location>
</feature>
<proteinExistence type="predicted"/>
<dbReference type="InterPro" id="IPR011053">
    <property type="entry name" value="Single_hybrid_motif"/>
</dbReference>
<dbReference type="InterPro" id="IPR050709">
    <property type="entry name" value="Biotin_Carboxyl_Carrier/Decarb"/>
</dbReference>
<gene>
    <name evidence="4" type="ORF">J2Z79_000549</name>
</gene>
<feature type="compositionally biased region" description="Pro residues" evidence="2">
    <location>
        <begin position="44"/>
        <end position="60"/>
    </location>
</feature>
<dbReference type="PANTHER" id="PTHR45266">
    <property type="entry name" value="OXALOACETATE DECARBOXYLASE ALPHA CHAIN"/>
    <property type="match status" value="1"/>
</dbReference>
<dbReference type="PANTHER" id="PTHR45266:SF3">
    <property type="entry name" value="OXALOACETATE DECARBOXYLASE ALPHA CHAIN"/>
    <property type="match status" value="1"/>
</dbReference>
<dbReference type="Proteomes" id="UP001519289">
    <property type="component" value="Unassembled WGS sequence"/>
</dbReference>
<evidence type="ECO:0000313" key="5">
    <source>
        <dbReference type="Proteomes" id="UP001519289"/>
    </source>
</evidence>
<evidence type="ECO:0000256" key="2">
    <source>
        <dbReference type="SAM" id="MobiDB-lite"/>
    </source>
</evidence>
<evidence type="ECO:0000259" key="3">
    <source>
        <dbReference type="PROSITE" id="PS50968"/>
    </source>
</evidence>
<dbReference type="PROSITE" id="PS50968">
    <property type="entry name" value="BIOTINYL_LIPOYL"/>
    <property type="match status" value="1"/>
</dbReference>
<dbReference type="InterPro" id="IPR000089">
    <property type="entry name" value="Biotin_lipoyl"/>
</dbReference>
<keyword evidence="5" id="KW-1185">Reference proteome</keyword>